<evidence type="ECO:0000256" key="2">
    <source>
        <dbReference type="SAM" id="Phobius"/>
    </source>
</evidence>
<dbReference type="RefSeq" id="WP_002631413.1">
    <property type="nucleotide sequence ID" value="NZ_ANAH02000003.1"/>
</dbReference>
<gene>
    <name evidence="4" type="ORF">D187_004553</name>
</gene>
<feature type="region of interest" description="Disordered" evidence="1">
    <location>
        <begin position="58"/>
        <end position="83"/>
    </location>
</feature>
<feature type="compositionally biased region" description="Acidic residues" evidence="1">
    <location>
        <begin position="58"/>
        <end position="70"/>
    </location>
</feature>
<keyword evidence="2" id="KW-0472">Membrane</keyword>
<dbReference type="OrthoDB" id="5520412at2"/>
<feature type="domain" description="PEGA" evidence="3">
    <location>
        <begin position="90"/>
        <end position="159"/>
    </location>
</feature>
<dbReference type="AlphaFoldDB" id="S9QT39"/>
<feature type="transmembrane region" description="Helical" evidence="2">
    <location>
        <begin position="12"/>
        <end position="35"/>
    </location>
</feature>
<keyword evidence="2" id="KW-1133">Transmembrane helix</keyword>
<sequence>MSQQEHASQKVAAVLKFGSALCAMAAAGLLILPLVRGEVRTGPRDITLTPITSEEEEMRAEEDVEVESTVEVESANKPVRESRSAFEGAILSLESQPSEATVLVNGRDQGETPVMVGLECAPGEPVVITFSRRGFERTTHRTSCPRDEMVKVNARLKQSTRGTAGKR</sequence>
<accession>S9QT39</accession>
<reference evidence="4" key="1">
    <citation type="submission" date="2013-05" db="EMBL/GenBank/DDBJ databases">
        <title>Genome assembly of Cystobacter fuscus DSM 2262.</title>
        <authorList>
            <person name="Sharma G."/>
            <person name="Khatri I."/>
            <person name="Kaur C."/>
            <person name="Mayilraj S."/>
            <person name="Subramanian S."/>
        </authorList>
    </citation>
    <scope>NUCLEOTIDE SEQUENCE [LARGE SCALE GENOMIC DNA]</scope>
    <source>
        <strain evidence="4">DSM 2262</strain>
    </source>
</reference>
<dbReference type="Pfam" id="PF08308">
    <property type="entry name" value="PEGA"/>
    <property type="match status" value="1"/>
</dbReference>
<evidence type="ECO:0000259" key="3">
    <source>
        <dbReference type="Pfam" id="PF08308"/>
    </source>
</evidence>
<protein>
    <recommendedName>
        <fullName evidence="3">PEGA domain-containing protein</fullName>
    </recommendedName>
</protein>
<keyword evidence="2" id="KW-0812">Transmembrane</keyword>
<dbReference type="EMBL" id="ANAH02000003">
    <property type="protein sequence ID" value="EPX64464.1"/>
    <property type="molecule type" value="Genomic_DNA"/>
</dbReference>
<name>S9QT39_CYSF2</name>
<dbReference type="InterPro" id="IPR013229">
    <property type="entry name" value="PEGA"/>
</dbReference>
<organism evidence="4 5">
    <name type="scientific">Cystobacter fuscus (strain ATCC 25194 / DSM 2262 / NBRC 100088 / M29)</name>
    <dbReference type="NCBI Taxonomy" id="1242864"/>
    <lineage>
        <taxon>Bacteria</taxon>
        <taxon>Pseudomonadati</taxon>
        <taxon>Myxococcota</taxon>
        <taxon>Myxococcia</taxon>
        <taxon>Myxococcales</taxon>
        <taxon>Cystobacterineae</taxon>
        <taxon>Archangiaceae</taxon>
        <taxon>Cystobacter</taxon>
    </lineage>
</organism>
<dbReference type="Proteomes" id="UP000011682">
    <property type="component" value="Unassembled WGS sequence"/>
</dbReference>
<proteinExistence type="predicted"/>
<comment type="caution">
    <text evidence="4">The sequence shown here is derived from an EMBL/GenBank/DDBJ whole genome shotgun (WGS) entry which is preliminary data.</text>
</comment>
<evidence type="ECO:0000256" key="1">
    <source>
        <dbReference type="SAM" id="MobiDB-lite"/>
    </source>
</evidence>
<evidence type="ECO:0000313" key="5">
    <source>
        <dbReference type="Proteomes" id="UP000011682"/>
    </source>
</evidence>
<evidence type="ECO:0000313" key="4">
    <source>
        <dbReference type="EMBL" id="EPX64464.1"/>
    </source>
</evidence>
<keyword evidence="5" id="KW-1185">Reference proteome</keyword>